<dbReference type="EMBL" id="SPMY01000006">
    <property type="protein sequence ID" value="NMQ26648.1"/>
    <property type="molecule type" value="Genomic_DNA"/>
</dbReference>
<protein>
    <submittedName>
        <fullName evidence="1">Baseplate assembly protein</fullName>
    </submittedName>
</protein>
<proteinExistence type="predicted"/>
<comment type="caution">
    <text evidence="1">The sequence shown here is derived from an EMBL/GenBank/DDBJ whole genome shotgun (WGS) entry which is preliminary data.</text>
</comment>
<sequence>MTLSASHPPIDPRRAKHFLIEMIRRIPDRFKEWKSAAEVSGDDDQILSVADDKSDFGMALLKLAAHMGETLTGQINRVPEKNFLAFLDFLGIDRKPPQPARAPLTFVLSDKAPTDRLVPRGTQVGAAKREDVVFETELDLIVTRATLAGAFSVDLRKDRYIELSGLLAAPDAAGLEVFGDAGGPSAWQANPHALYIGHDSLYANADRAGAGLTVEFTLAKDDQLPILRWEYSTAAGWREPEEVTTGNSGYSLKTPGIAPVTVAGHDDVGAMVSRSSYWLRAKTNDAVPVQVSSIAVGTVIDDRLVPAYLAFFNNVPLDISKDFFPFGERPKFNDTLYIASLQALSIPHALITLDVDLSQALPQPVETVSLAWEYWDGSIWRIVGTTTQGGAPTAGDFEFSDTSQAFTQAGAVTFRCPPIVPTSVNGIDDYWIRIRIIAGDYGREAGYQQTANAALQQDLAEIETDSKKYQSILALLTKNGLVDTFMYVAATFAVPSIKSMDLSYSVTSSGKAHALLTENSFTYRDVTAPGPFQPFFGWNENRPALYLVFDPVTTPTGTALSIYLQVVQPLYGSRQPAQAIGSAGAAIVVWWYWNGTDWQRLPAEDETTNLTRSGLLRFISPANARERYLFGRKGLWIRASLESGGYAAPPRLGAIALNTVWASHGVTFRDHILGSSNGDPDQRFQFAKTPILAGQIIEVREPTPPGDADQQRIAADEGPDAVRTVTDAAGNVIEVWVRWHAVSAMSLSTPADRHYVVDHVTGTITFGDSVHGRIPPAGKDSIMVRIYRAGGGAKGQCALRTLTELKTTIPLVDQVFNLEASHGGADAEAIANVAISGPLRIKSRNRAVTVEDYEWLAREAAGEVAKSRCLALTSADSLTKDNRQGTAPGWITVIIVPHGDEDQPLPTENLLHTVKDFLTDRALATLGSRIDVIGPRYVPIDVAAEVIPLRIEEAKAVEKRVFDELRAFLHPLSGGPDGEGWEFGRAIYLSEVGAVVQGTEGVDRVRNLSIRKSGSDRPQERIAMASNDLAASGHHTIVATGA</sequence>
<dbReference type="NCBIfam" id="TIGR02243">
    <property type="entry name" value="putative baseplate assembly protein"/>
    <property type="match status" value="1"/>
</dbReference>
<dbReference type="Proteomes" id="UP000749010">
    <property type="component" value="Unassembled WGS sequence"/>
</dbReference>
<reference evidence="1 2" key="1">
    <citation type="submission" date="2019-03" db="EMBL/GenBank/DDBJ databases">
        <title>Metabolic reconstructions from genomes of highly enriched 'Candidatus Accumulibacter' and 'Candidatus Competibacter' bioreactor populations.</title>
        <authorList>
            <person name="Annavajhala M.K."/>
            <person name="Welles L."/>
            <person name="Abbas B."/>
            <person name="Sorokin D."/>
            <person name="Park H."/>
            <person name="Van Loosdrecht M."/>
            <person name="Chandran K."/>
        </authorList>
    </citation>
    <scope>NUCLEOTIDE SEQUENCE [LARGE SCALE GENOMIC DNA]</scope>
    <source>
        <strain evidence="1 2">SBR_S</strain>
    </source>
</reference>
<keyword evidence="2" id="KW-1185">Reference proteome</keyword>
<organism evidence="1 2">
    <name type="scientific">Candidatus Accumulibacter phosphatis</name>
    <dbReference type="NCBI Taxonomy" id="327160"/>
    <lineage>
        <taxon>Bacteria</taxon>
        <taxon>Pseudomonadati</taxon>
        <taxon>Pseudomonadota</taxon>
        <taxon>Betaproteobacteria</taxon>
        <taxon>Candidatus Accumulibacter</taxon>
    </lineage>
</organism>
<gene>
    <name evidence="1" type="ORF">E4Q23_02050</name>
</gene>
<evidence type="ECO:0000313" key="1">
    <source>
        <dbReference type="EMBL" id="NMQ26648.1"/>
    </source>
</evidence>
<name>A0ABX1TTR2_9PROT</name>
<evidence type="ECO:0000313" key="2">
    <source>
        <dbReference type="Proteomes" id="UP000749010"/>
    </source>
</evidence>
<accession>A0ABX1TTR2</accession>
<dbReference type="InterPro" id="IPR011749">
    <property type="entry name" value="CHP02243"/>
</dbReference>